<feature type="region of interest" description="Disordered" evidence="2">
    <location>
        <begin position="513"/>
        <end position="535"/>
    </location>
</feature>
<keyword evidence="3" id="KW-0966">Cell projection</keyword>
<evidence type="ECO:0000256" key="1">
    <source>
        <dbReference type="SAM" id="Coils"/>
    </source>
</evidence>
<dbReference type="PANTHER" id="PTHR33487">
    <property type="entry name" value="CILIA- AND FLAGELLA-ASSOCIATED PROTEIN 54"/>
    <property type="match status" value="1"/>
</dbReference>
<protein>
    <submittedName>
        <fullName evidence="3">Cilia- and flagella-associated protein 54</fullName>
    </submittedName>
</protein>
<dbReference type="GO" id="GO:0060271">
    <property type="term" value="P:cilium assembly"/>
    <property type="evidence" value="ECO:0007669"/>
    <property type="project" value="TreeGrafter"/>
</dbReference>
<proteinExistence type="predicted"/>
<feature type="compositionally biased region" description="Basic and acidic residues" evidence="2">
    <location>
        <begin position="521"/>
        <end position="535"/>
    </location>
</feature>
<feature type="compositionally biased region" description="Basic and acidic residues" evidence="2">
    <location>
        <begin position="1828"/>
        <end position="1841"/>
    </location>
</feature>
<comment type="caution">
    <text evidence="3">The sequence shown here is derived from an EMBL/GenBank/DDBJ whole genome shotgun (WGS) entry which is preliminary data.</text>
</comment>
<feature type="coiled-coil region" evidence="1">
    <location>
        <begin position="370"/>
        <end position="402"/>
    </location>
</feature>
<keyword evidence="4" id="KW-1185">Reference proteome</keyword>
<feature type="region of interest" description="Disordered" evidence="2">
    <location>
        <begin position="2147"/>
        <end position="2196"/>
    </location>
</feature>
<dbReference type="EMBL" id="JARQWQ010000006">
    <property type="protein sequence ID" value="KAK2571309.1"/>
    <property type="molecule type" value="Genomic_DNA"/>
</dbReference>
<gene>
    <name evidence="3" type="ORF">P5673_003889</name>
</gene>
<feature type="compositionally biased region" description="Polar residues" evidence="2">
    <location>
        <begin position="2171"/>
        <end position="2181"/>
    </location>
</feature>
<sequence>MSILILWPYFQVAWYRLFARSASSSNVKVRLNDYQLPGTGDEVPATADMLFYVHGLIPNERYMAALAAYDEDGRIIGGGIGLTCQPVLAAHPLPTLMAWGYLAQLSFTCGILSIAKSSSTILWNHFVKKSEQSEENTNNQSAGTDACISLQRLDEDRLCSLSPVLARLFLQSIFISVDVRIREGHLFCDCLCDNGPLHSGQVARLQECQRLLLAIQVAGWLNDSALCLQAVVQCYGLLAPLIHQKIPAKPVVQVLLRCHAVLQEVPSLTRHRKSNSTSDSLSHMIAAITYHIAKILNIWNEQGVAGAILELGKKMLNLETAPDSAGTMTTMQAATLMATVTLGGVAPSRSTKKKPVLTKKLKTGGGKGGLGRLEKEAAAFNADAQNEELKALEACLLKLSQQAVNRDEEELTGSEDPSVLYPVVANLPAQQAYKEVLKFKRRTRFLGFFVQVFAKALEEGLTEIALEWCNDTIAWIIRRNEMLLGSKPNIIRQAVAAPEDEKTKKFATAIVEFSKPPQKPRQGETEKEGEKEDAEITQRMARKRGAADGKDFYHAIDCLQNVLPEYWRSSQRRKKLRAVSCEELPWRAQMGILLATANFDIFLDKTESAQRSTDAEDSENPLYRSVSRVTGVTVSDKEGSTTSRSPMFFLLSSVENLSRAIVLSYRGKFWTMLQNACRALWNITQTVLMRLVAGTLHLSDDPLAEGATDIDVLRKALWQKFYFGADSLLDMMVQIQEQLKAETEQHKKTEKLKKGDLVINQKQGIMGGVEDERGGASLFFESPLDDTSSTDTRWIKRFIMYTVEMLFYECKWERTISIILRFNALTRSRYAENVLPLLIVAQRKLHEQMESHGGASRSQPVITVSKETGIAEEFYIRPAEYMSIEPAVHIDPQGHNVYSGSDDALRLVSVPININDSLQILHQSLELKHHTARSLEHSRQLLLCYLAGQQEGGSSTRLTRGLSRVGFLPRQVKPPTDVPLDLSKEAFDAINDVQTFTLQPSQLAVVVASYDKTIEMLQFRKQRSLAAQAMHELGNIMFHSGNIRAAYKWWAESLDTILNITDSLKRWRDLTSSSDSSVKPASVLLQKCGLWGCLLGGVLAANIAQYIHTSNLGLRLDCCLLSASFFKALFCSSLPHPGTDKDYALYEVGIGCEVSELVPGIDLLSEAFRSNGRSVVASLRWITEELARGRYLLTVLPLITLCLFFTTHVSRDLQRSVDVRILKVRVLTDLGMLSEAIRVLMDLLLGEKLPKISDVGFRTVNSKTVLNYLTDRRLHPSLSVLYGPQLTRQLSIVHAHLIIAIASTVYAIPTECGKELASYLESKEEEAPSELPIPPAASQTQIGNKSNRKKLTLEETSVKSSKATQKRLELDVSTATPEYIKGFLLATAELILTNLCEALTDAADQISLDDESSSVSSVDLEQICLSRLELAEIANQRQHAVSSGNIVYACMRALEDAAILNELDLDKRAQSLLSSQARSAHSTVSGSGSNHYFQNQARCRLDARLWLTCRLALARGLSEEDGGLGKLGGSARSVTSSIGSCLHHCQQGLDEAEAFGDLELMAEFSLLNVVQNLRQGKMGTDLLETLETTICRLEQCPVLSFSGKQLLCLSIIQHADIRPPSHVTSSVPYLNDSRTAYEKAMSYLLDQLSHLGSGVNHAESCPVLPLGNLYVTQLLPLIDLKLRLGRALFKQVPPSAVIPTDWQAAVKELELGLQLARTVACQRKPIEAQMLFTLGQIQRQMLQINHVSPHVVVNTFMDAVQCTFFSDHDLGLMKQAYLEVALVLNSIAEKLRPPKMSERPQSRPTASPTWAAEKPPTPKERKISKRGSAKEKDRKEKEFREKNREFDAQLRNVWAAIRAAGLVSLAQFKVGILTGDPEITALTLTERAARSIPGFALFDLLGTDDVIKISEDGALVAQDGIVTMGTTVNKSNRVQVSWLHLIGYLTVLRQQCSYSALGVYSETEGVRENIGSSVLPMFSTRRVLKLSMMHSFLKNELAPYATECCGLYPPEVLSNYGTAVGGPQMILPKHSNTEPANNSLVETGAVNKSVTSGEFEICIQWFQPYHAQEGAKLVGTESTSTPQKALFLMFATNNKAIDLATNPVAVQVKAGLCRVEGTRVQALHEKLMEMLETAENDLLPVQTTQAAVGTTEQNKSRPSRQETGQLPVPVNTEQKSLTTGAPSRKKKSMGIRALSGKQRKEDHIRALLKEHLNEIQVMLQPQKSFQLEDVPFEVNLSNVACLEAIFDPTRGSIGKTTEPFFTWLSPLLEN</sequence>
<keyword evidence="3" id="KW-0282">Flagellum</keyword>
<evidence type="ECO:0000313" key="3">
    <source>
        <dbReference type="EMBL" id="KAK2571309.1"/>
    </source>
</evidence>
<accession>A0AAD9VED0</accession>
<dbReference type="PANTHER" id="PTHR33487:SF1">
    <property type="entry name" value="CILIA- AND FLAGELLA-ASSOCIATED PROTEIN 54"/>
    <property type="match status" value="1"/>
</dbReference>
<feature type="coiled-coil region" evidence="1">
    <location>
        <begin position="725"/>
        <end position="752"/>
    </location>
</feature>
<keyword evidence="3" id="KW-0969">Cilium</keyword>
<feature type="region of interest" description="Disordered" evidence="2">
    <location>
        <begin position="1793"/>
        <end position="1841"/>
    </location>
</feature>
<keyword evidence="1" id="KW-0175">Coiled coil</keyword>
<organism evidence="3 4">
    <name type="scientific">Acropora cervicornis</name>
    <name type="common">Staghorn coral</name>
    <dbReference type="NCBI Taxonomy" id="6130"/>
    <lineage>
        <taxon>Eukaryota</taxon>
        <taxon>Metazoa</taxon>
        <taxon>Cnidaria</taxon>
        <taxon>Anthozoa</taxon>
        <taxon>Hexacorallia</taxon>
        <taxon>Scleractinia</taxon>
        <taxon>Astrocoeniina</taxon>
        <taxon>Acroporidae</taxon>
        <taxon>Acropora</taxon>
    </lineage>
</organism>
<dbReference type="Proteomes" id="UP001249851">
    <property type="component" value="Unassembled WGS sequence"/>
</dbReference>
<evidence type="ECO:0000313" key="4">
    <source>
        <dbReference type="Proteomes" id="UP001249851"/>
    </source>
</evidence>
<reference evidence="3" key="1">
    <citation type="journal article" date="2023" name="G3 (Bethesda)">
        <title>Whole genome assembly and annotation of the endangered Caribbean coral Acropora cervicornis.</title>
        <authorList>
            <person name="Selwyn J.D."/>
            <person name="Vollmer S.V."/>
        </authorList>
    </citation>
    <scope>NUCLEOTIDE SEQUENCE</scope>
    <source>
        <strain evidence="3">K2</strain>
    </source>
</reference>
<name>A0AAD9VED0_ACRCE</name>
<feature type="region of interest" description="Disordered" evidence="2">
    <location>
        <begin position="1327"/>
        <end position="1346"/>
    </location>
</feature>
<reference evidence="3" key="2">
    <citation type="journal article" date="2023" name="Science">
        <title>Genomic signatures of disease resistance in endangered staghorn corals.</title>
        <authorList>
            <person name="Vollmer S.V."/>
            <person name="Selwyn J.D."/>
            <person name="Despard B.A."/>
            <person name="Roesel C.L."/>
        </authorList>
    </citation>
    <scope>NUCLEOTIDE SEQUENCE</scope>
    <source>
        <strain evidence="3">K2</strain>
    </source>
</reference>
<evidence type="ECO:0000256" key="2">
    <source>
        <dbReference type="SAM" id="MobiDB-lite"/>
    </source>
</evidence>